<feature type="signal peptide" evidence="1">
    <location>
        <begin position="1"/>
        <end position="31"/>
    </location>
</feature>
<dbReference type="AlphaFoldDB" id="A0A1D1VS91"/>
<feature type="chain" id="PRO_5008898776" evidence="1">
    <location>
        <begin position="32"/>
        <end position="241"/>
    </location>
</feature>
<organism evidence="2 3">
    <name type="scientific">Ramazzottius varieornatus</name>
    <name type="common">Water bear</name>
    <name type="synonym">Tardigrade</name>
    <dbReference type="NCBI Taxonomy" id="947166"/>
    <lineage>
        <taxon>Eukaryota</taxon>
        <taxon>Metazoa</taxon>
        <taxon>Ecdysozoa</taxon>
        <taxon>Tardigrada</taxon>
        <taxon>Eutardigrada</taxon>
        <taxon>Parachela</taxon>
        <taxon>Hypsibioidea</taxon>
        <taxon>Ramazzottiidae</taxon>
        <taxon>Ramazzottius</taxon>
    </lineage>
</organism>
<dbReference type="Proteomes" id="UP000186922">
    <property type="component" value="Unassembled WGS sequence"/>
</dbReference>
<reference evidence="2 3" key="1">
    <citation type="journal article" date="2016" name="Nat. Commun.">
        <title>Extremotolerant tardigrade genome and improved radiotolerance of human cultured cells by tardigrade-unique protein.</title>
        <authorList>
            <person name="Hashimoto T."/>
            <person name="Horikawa D.D."/>
            <person name="Saito Y."/>
            <person name="Kuwahara H."/>
            <person name="Kozuka-Hata H."/>
            <person name="Shin-I T."/>
            <person name="Minakuchi Y."/>
            <person name="Ohishi K."/>
            <person name="Motoyama A."/>
            <person name="Aizu T."/>
            <person name="Enomoto A."/>
            <person name="Kondo K."/>
            <person name="Tanaka S."/>
            <person name="Hara Y."/>
            <person name="Koshikawa S."/>
            <person name="Sagara H."/>
            <person name="Miura T."/>
            <person name="Yokobori S."/>
            <person name="Miyagawa K."/>
            <person name="Suzuki Y."/>
            <person name="Kubo T."/>
            <person name="Oyama M."/>
            <person name="Kohara Y."/>
            <person name="Fujiyama A."/>
            <person name="Arakawa K."/>
            <person name="Katayama T."/>
            <person name="Toyoda A."/>
            <person name="Kunieda T."/>
        </authorList>
    </citation>
    <scope>NUCLEOTIDE SEQUENCE [LARGE SCALE GENOMIC DNA]</scope>
    <source>
        <strain evidence="2 3">YOKOZUNA-1</strain>
    </source>
</reference>
<dbReference type="OrthoDB" id="10669874at2759"/>
<protein>
    <submittedName>
        <fullName evidence="2">Uncharacterized protein</fullName>
    </submittedName>
</protein>
<name>A0A1D1VS91_RAMVA</name>
<proteinExistence type="predicted"/>
<comment type="caution">
    <text evidence="2">The sequence shown here is derived from an EMBL/GenBank/DDBJ whole genome shotgun (WGS) entry which is preliminary data.</text>
</comment>
<evidence type="ECO:0000256" key="1">
    <source>
        <dbReference type="SAM" id="SignalP"/>
    </source>
</evidence>
<evidence type="ECO:0000313" key="2">
    <source>
        <dbReference type="EMBL" id="GAV03053.1"/>
    </source>
</evidence>
<accession>A0A1D1VS91</accession>
<sequence>MALSHRKGSDIQDGNVMLLQTVLGMLLIAAAAEIAEHHDDQNFCLTEDNNLRNNVSLDIFQTESEQESEFLSLEWSHLMSLTGLFCGCYCRRLTWRQYLFEVLTRRVHCEDRERCVFIDDDNYVDIDGFGCSPIFDLITNIQEETEYDKREIPSRMGWKFTELTESFNHSSVKNEPRSASVEKISDSTVSNNNEVVDDDTVMPVGSFEPRISIFDMSLRSLLEYPMEAVGSFLQIILDGGD</sequence>
<dbReference type="EMBL" id="BDGG01000009">
    <property type="protein sequence ID" value="GAV03053.1"/>
    <property type="molecule type" value="Genomic_DNA"/>
</dbReference>
<evidence type="ECO:0000313" key="3">
    <source>
        <dbReference type="Proteomes" id="UP000186922"/>
    </source>
</evidence>
<gene>
    <name evidence="2" type="primary">RvY_13535-1</name>
    <name evidence="2" type="synonym">RvY_13535.1</name>
    <name evidence="2" type="ORF">RvY_13535</name>
</gene>
<keyword evidence="1" id="KW-0732">Signal</keyword>
<keyword evidence="3" id="KW-1185">Reference proteome</keyword>